<dbReference type="KEGG" id="maj:MAA_11644"/>
<accession>A0A0B2X7A7</accession>
<evidence type="ECO:0000313" key="1">
    <source>
        <dbReference type="EMBL" id="KHO10798.1"/>
    </source>
</evidence>
<keyword evidence="2" id="KW-1185">Reference proteome</keyword>
<sequence length="116" mass="12815">MLGITIHQFINVEGNNPNKKSMGHVKIQGRNSNGDDAEEGTANIDYISSLYVAADINDKLVYKTLVKSITNTPVFNSSTETYVCLGDGINTKKHTLRTSRSLRACKGWKKTESSYT</sequence>
<organism evidence="1 2">
    <name type="scientific">Metarhizium robertsii (strain ARSEF 23 / ATCC MYA-3075)</name>
    <name type="common">Metarhizium anisopliae (strain ARSEF 23)</name>
    <dbReference type="NCBI Taxonomy" id="655844"/>
    <lineage>
        <taxon>Eukaryota</taxon>
        <taxon>Fungi</taxon>
        <taxon>Dikarya</taxon>
        <taxon>Ascomycota</taxon>
        <taxon>Pezizomycotina</taxon>
        <taxon>Sordariomycetes</taxon>
        <taxon>Hypocreomycetidae</taxon>
        <taxon>Hypocreales</taxon>
        <taxon>Clavicipitaceae</taxon>
        <taxon>Metarhizium</taxon>
    </lineage>
</organism>
<comment type="caution">
    <text evidence="1">The sequence shown here is derived from an EMBL/GenBank/DDBJ whole genome shotgun (WGS) entry which is preliminary data.</text>
</comment>
<protein>
    <submittedName>
        <fullName evidence="1">NFX1-type zinc finger-containing protein 1</fullName>
    </submittedName>
</protein>
<evidence type="ECO:0000313" key="2">
    <source>
        <dbReference type="Proteomes" id="UP000002498"/>
    </source>
</evidence>
<dbReference type="Proteomes" id="UP000002498">
    <property type="component" value="Unassembled WGS sequence"/>
</dbReference>
<name>A0A0B2X7A7_METRA</name>
<dbReference type="EMBL" id="ADNJ02000011">
    <property type="protein sequence ID" value="KHO10798.1"/>
    <property type="molecule type" value="Genomic_DNA"/>
</dbReference>
<dbReference type="PANTHER" id="PTHR47348">
    <property type="entry name" value="MEIOTICALLY UP-REGULATED GENE 190 PROTEIN"/>
    <property type="match status" value="1"/>
</dbReference>
<dbReference type="HOGENOM" id="CLU_2097413_0_0_1"/>
<gene>
    <name evidence="1" type="ORF">MAA_11644</name>
</gene>
<reference evidence="1 2" key="1">
    <citation type="journal article" date="2011" name="PLoS Genet.">
        <title>Genome sequencing and comparative transcriptomics of the model entomopathogenic fungi Metarhizium anisopliae and M. acridum.</title>
        <authorList>
            <person name="Gao Q."/>
            <person name="Jin K."/>
            <person name="Ying S.H."/>
            <person name="Zhang Y."/>
            <person name="Xiao G."/>
            <person name="Shang Y."/>
            <person name="Duan Z."/>
            <person name="Hu X."/>
            <person name="Xie X.Q."/>
            <person name="Zhou G."/>
            <person name="Peng G."/>
            <person name="Luo Z."/>
            <person name="Huang W."/>
            <person name="Wang B."/>
            <person name="Fang W."/>
            <person name="Wang S."/>
            <person name="Zhong Y."/>
            <person name="Ma L.J."/>
            <person name="St Leger R.J."/>
            <person name="Zhao G.P."/>
            <person name="Pei Y."/>
            <person name="Feng M.G."/>
            <person name="Xia Y."/>
            <person name="Wang C."/>
        </authorList>
    </citation>
    <scope>NUCLEOTIDE SEQUENCE [LARGE SCALE GENOMIC DNA]</scope>
    <source>
        <strain evidence="2">ARSEF 23 / ATCC MYA-3075</strain>
    </source>
</reference>
<proteinExistence type="predicted"/>
<dbReference type="RefSeq" id="XP_011410861.1">
    <property type="nucleotide sequence ID" value="XM_011412559.1"/>
</dbReference>
<dbReference type="PANTHER" id="PTHR47348:SF3">
    <property type="entry name" value="MEIOTICALLY UP-REGULATED GENE 190 PROTEIN"/>
    <property type="match status" value="1"/>
</dbReference>
<dbReference type="GeneID" id="23633092"/>
<reference evidence="1 2" key="2">
    <citation type="journal article" date="2014" name="Proc. Natl. Acad. Sci. U.S.A.">
        <title>Trajectory and genomic determinants of fungal-pathogen speciation and host adaptation.</title>
        <authorList>
            <person name="Hu X."/>
            <person name="Xiao G."/>
            <person name="Zheng P."/>
            <person name="Shang Y."/>
            <person name="Su Y."/>
            <person name="Zhang X."/>
            <person name="Liu X."/>
            <person name="Zhan S."/>
            <person name="St Leger R.J."/>
            <person name="Wang C."/>
        </authorList>
    </citation>
    <scope>GENOME REANNOTATION</scope>
    <source>
        <strain evidence="2">ARSEF 23 / ATCC MYA-3075</strain>
    </source>
</reference>
<dbReference type="AlphaFoldDB" id="A0A0B2X7A7"/>